<name>A0ABR7EV74_9FIRM</name>
<evidence type="ECO:0000256" key="1">
    <source>
        <dbReference type="ARBA" id="ARBA00022679"/>
    </source>
</evidence>
<dbReference type="HAMAP" id="MF_00108">
    <property type="entry name" value="IspD"/>
    <property type="match status" value="1"/>
</dbReference>
<dbReference type="InterPro" id="IPR001228">
    <property type="entry name" value="IspD"/>
</dbReference>
<comment type="catalytic activity">
    <reaction evidence="4">
        <text>2-C-methyl-D-erythritol 4-phosphate + CTP + H(+) = 4-CDP-2-C-methyl-D-erythritol + diphosphate</text>
        <dbReference type="Rhea" id="RHEA:13429"/>
        <dbReference type="ChEBI" id="CHEBI:15378"/>
        <dbReference type="ChEBI" id="CHEBI:33019"/>
        <dbReference type="ChEBI" id="CHEBI:37563"/>
        <dbReference type="ChEBI" id="CHEBI:57823"/>
        <dbReference type="ChEBI" id="CHEBI:58262"/>
        <dbReference type="EC" id="2.7.7.60"/>
    </reaction>
</comment>
<dbReference type="EMBL" id="JACOOY010000009">
    <property type="protein sequence ID" value="MBC5665256.1"/>
    <property type="molecule type" value="Genomic_DNA"/>
</dbReference>
<comment type="function">
    <text evidence="4">Catalyzes the formation of 4-diphosphocytidyl-2-C-methyl-D-erythritol from CTP and 2-C-methyl-D-erythritol 4-phosphate (MEP).</text>
</comment>
<dbReference type="InterPro" id="IPR029044">
    <property type="entry name" value="Nucleotide-diphossugar_trans"/>
</dbReference>
<dbReference type="InterPro" id="IPR034683">
    <property type="entry name" value="IspD/TarI"/>
</dbReference>
<dbReference type="Proteomes" id="UP000647235">
    <property type="component" value="Unassembled WGS sequence"/>
</dbReference>
<feature type="site" description="Positions MEP for the nucleophilic attack" evidence="4">
    <location>
        <position position="226"/>
    </location>
</feature>
<evidence type="ECO:0000313" key="5">
    <source>
        <dbReference type="EMBL" id="MBC5665256.1"/>
    </source>
</evidence>
<dbReference type="SUPFAM" id="SSF53448">
    <property type="entry name" value="Nucleotide-diphospho-sugar transferases"/>
    <property type="match status" value="1"/>
</dbReference>
<dbReference type="CDD" id="cd02516">
    <property type="entry name" value="CDP-ME_synthetase"/>
    <property type="match status" value="1"/>
</dbReference>
<dbReference type="Gene3D" id="3.90.550.10">
    <property type="entry name" value="Spore Coat Polysaccharide Biosynthesis Protein SpsA, Chain A"/>
    <property type="match status" value="1"/>
</dbReference>
<reference evidence="5 6" key="1">
    <citation type="submission" date="2020-08" db="EMBL/GenBank/DDBJ databases">
        <title>Genome public.</title>
        <authorList>
            <person name="Liu C."/>
            <person name="Sun Q."/>
        </authorList>
    </citation>
    <scope>NUCLEOTIDE SEQUENCE [LARGE SCALE GENOMIC DNA]</scope>
    <source>
        <strain evidence="5 6">NSJ-36</strain>
    </source>
</reference>
<keyword evidence="6" id="KW-1185">Reference proteome</keyword>
<dbReference type="InterPro" id="IPR050088">
    <property type="entry name" value="IspD/TarI_cytidylyltransf_bact"/>
</dbReference>
<proteinExistence type="inferred from homology"/>
<dbReference type="RefSeq" id="WP_118288431.1">
    <property type="nucleotide sequence ID" value="NZ_JACOOY010000009.1"/>
</dbReference>
<accession>A0ABR7EV74</accession>
<dbReference type="Pfam" id="PF01128">
    <property type="entry name" value="IspD"/>
    <property type="match status" value="1"/>
</dbReference>
<gene>
    <name evidence="4 5" type="primary">ispD</name>
    <name evidence="5" type="ORF">H8S07_08190</name>
</gene>
<dbReference type="EC" id="2.7.7.60" evidence="4"/>
<keyword evidence="3 4" id="KW-0414">Isoprene biosynthesis</keyword>
<protein>
    <recommendedName>
        <fullName evidence="4">2-C-methyl-D-erythritol 4-phosphate cytidylyltransferase</fullName>
        <ecNumber evidence="4">2.7.7.60</ecNumber>
    </recommendedName>
    <alternativeName>
        <fullName evidence="4">4-diphosphocytidyl-2C-methyl-D-erythritol synthase</fullName>
    </alternativeName>
    <alternativeName>
        <fullName evidence="4">MEP cytidylyltransferase</fullName>
        <shortName evidence="4">MCT</shortName>
    </alternativeName>
</protein>
<evidence type="ECO:0000256" key="3">
    <source>
        <dbReference type="ARBA" id="ARBA00023229"/>
    </source>
</evidence>
<feature type="site" description="Transition state stabilizer" evidence="4">
    <location>
        <position position="28"/>
    </location>
</feature>
<keyword evidence="2 4" id="KW-0548">Nucleotidyltransferase</keyword>
<dbReference type="GO" id="GO:0050518">
    <property type="term" value="F:2-C-methyl-D-erythritol 4-phosphate cytidylyltransferase activity"/>
    <property type="evidence" value="ECO:0007669"/>
    <property type="project" value="UniProtKB-EC"/>
</dbReference>
<dbReference type="PANTHER" id="PTHR32125">
    <property type="entry name" value="2-C-METHYL-D-ERYTHRITOL 4-PHOSPHATE CYTIDYLYLTRANSFERASE, CHLOROPLASTIC"/>
    <property type="match status" value="1"/>
</dbReference>
<evidence type="ECO:0000256" key="2">
    <source>
        <dbReference type="ARBA" id="ARBA00022695"/>
    </source>
</evidence>
<feature type="site" description="Transition state stabilizer" evidence="4">
    <location>
        <position position="21"/>
    </location>
</feature>
<comment type="pathway">
    <text evidence="4">Isoprenoid biosynthesis; isopentenyl diphosphate biosynthesis via DXP pathway; isopentenyl diphosphate from 1-deoxy-D-xylulose 5-phosphate: step 2/6.</text>
</comment>
<evidence type="ECO:0000313" key="6">
    <source>
        <dbReference type="Proteomes" id="UP000647235"/>
    </source>
</evidence>
<sequence>MGIRQKKHCTAIVLSAGRGKRMHASVEKQYIELYKRPVIYYTLEIFQSSSIIDDIVLVVGKGQEEEVYEKIVRKYHFSKVKAVVEGGAERYASVWNGLQAIADGRIGEESKTGYVFIHDGARPFVTENILRRGYDTVCKCRACVAGMPSKDTIKIVDDKTYSTATPERKYVWAVQTPQIFETELITDAYSKLMEKRAVQVTDDAMVLEQMLKMPVKLFEGSYENIKITTPEDLDIAKMFLLERRRQG</sequence>
<feature type="site" description="Positions MEP for the nucleophilic attack" evidence="4">
    <location>
        <position position="168"/>
    </location>
</feature>
<organism evidence="5 6">
    <name type="scientific">Dorea hominis</name>
    <dbReference type="NCBI Taxonomy" id="2763040"/>
    <lineage>
        <taxon>Bacteria</taxon>
        <taxon>Bacillati</taxon>
        <taxon>Bacillota</taxon>
        <taxon>Clostridia</taxon>
        <taxon>Lachnospirales</taxon>
        <taxon>Lachnospiraceae</taxon>
        <taxon>Dorea</taxon>
    </lineage>
</organism>
<dbReference type="NCBIfam" id="TIGR00453">
    <property type="entry name" value="ispD"/>
    <property type="match status" value="1"/>
</dbReference>
<comment type="similarity">
    <text evidence="4">Belongs to the IspD/TarI cytidylyltransferase family. IspD subfamily.</text>
</comment>
<keyword evidence="1 4" id="KW-0808">Transferase</keyword>
<comment type="caution">
    <text evidence="5">The sequence shown here is derived from an EMBL/GenBank/DDBJ whole genome shotgun (WGS) entry which is preliminary data.</text>
</comment>
<evidence type="ECO:0000256" key="4">
    <source>
        <dbReference type="HAMAP-Rule" id="MF_00108"/>
    </source>
</evidence>
<dbReference type="PANTHER" id="PTHR32125:SF4">
    <property type="entry name" value="2-C-METHYL-D-ERYTHRITOL 4-PHOSPHATE CYTIDYLYLTRANSFERASE, CHLOROPLASTIC"/>
    <property type="match status" value="1"/>
</dbReference>